<feature type="domain" description="Ig-like" evidence="2">
    <location>
        <begin position="386"/>
        <end position="462"/>
    </location>
</feature>
<feature type="domain" description="Ig-like" evidence="2">
    <location>
        <begin position="101"/>
        <end position="198"/>
    </location>
</feature>
<reference evidence="4" key="1">
    <citation type="submission" date="2025-08" db="UniProtKB">
        <authorList>
            <consortium name="RefSeq"/>
        </authorList>
    </citation>
    <scope>IDENTIFICATION</scope>
    <source>
        <tissue evidence="4">Blood</tissue>
    </source>
</reference>
<keyword evidence="3" id="KW-1185">Reference proteome</keyword>
<dbReference type="InterPro" id="IPR003598">
    <property type="entry name" value="Ig_sub2"/>
</dbReference>
<dbReference type="GeneID" id="117670690"/>
<dbReference type="InterPro" id="IPR013783">
    <property type="entry name" value="Ig-like_fold"/>
</dbReference>
<dbReference type="PROSITE" id="PS50835">
    <property type="entry name" value="IG_LIKE"/>
    <property type="match status" value="6"/>
</dbReference>
<evidence type="ECO:0000256" key="1">
    <source>
        <dbReference type="SAM" id="MobiDB-lite"/>
    </source>
</evidence>
<gene>
    <name evidence="4" type="primary">LOC117670690</name>
</gene>
<feature type="domain" description="Ig-like" evidence="2">
    <location>
        <begin position="10"/>
        <end position="93"/>
    </location>
</feature>
<feature type="region of interest" description="Disordered" evidence="1">
    <location>
        <begin position="612"/>
        <end position="632"/>
    </location>
</feature>
<dbReference type="InterPro" id="IPR007110">
    <property type="entry name" value="Ig-like_dom"/>
</dbReference>
<dbReference type="PANTHER" id="PTHR47243:SF1">
    <property type="entry name" value="SIALOADHESIN"/>
    <property type="match status" value="1"/>
</dbReference>
<dbReference type="Proteomes" id="UP001652622">
    <property type="component" value="Unplaced"/>
</dbReference>
<feature type="domain" description="Ig-like" evidence="2">
    <location>
        <begin position="477"/>
        <end position="569"/>
    </location>
</feature>
<dbReference type="PANTHER" id="PTHR47243">
    <property type="entry name" value="SIALOADHESIN"/>
    <property type="match status" value="1"/>
</dbReference>
<dbReference type="Pfam" id="PF07679">
    <property type="entry name" value="I-set"/>
    <property type="match status" value="3"/>
</dbReference>
<dbReference type="SMART" id="SM00409">
    <property type="entry name" value="IG"/>
    <property type="match status" value="6"/>
</dbReference>
<dbReference type="SUPFAM" id="SSF48726">
    <property type="entry name" value="Immunoglobulin"/>
    <property type="match status" value="6"/>
</dbReference>
<dbReference type="SMART" id="SM00408">
    <property type="entry name" value="IGc2"/>
    <property type="match status" value="6"/>
</dbReference>
<dbReference type="InterPro" id="IPR036179">
    <property type="entry name" value="Ig-like_dom_sf"/>
</dbReference>
<dbReference type="InterPro" id="IPR003599">
    <property type="entry name" value="Ig_sub"/>
</dbReference>
<dbReference type="Gene3D" id="2.60.40.10">
    <property type="entry name" value="Immunoglobulins"/>
    <property type="match status" value="6"/>
</dbReference>
<dbReference type="CDD" id="cd00096">
    <property type="entry name" value="Ig"/>
    <property type="match status" value="2"/>
</dbReference>
<protein>
    <submittedName>
        <fullName evidence="4">Sialoadhesin-like</fullName>
    </submittedName>
</protein>
<feature type="domain" description="Ig-like" evidence="2">
    <location>
        <begin position="287"/>
        <end position="382"/>
    </location>
</feature>
<organism evidence="3 4">
    <name type="scientific">Pantherophis guttatus</name>
    <name type="common">Corn snake</name>
    <name type="synonym">Elaphe guttata</name>
    <dbReference type="NCBI Taxonomy" id="94885"/>
    <lineage>
        <taxon>Eukaryota</taxon>
        <taxon>Metazoa</taxon>
        <taxon>Chordata</taxon>
        <taxon>Craniata</taxon>
        <taxon>Vertebrata</taxon>
        <taxon>Euteleostomi</taxon>
        <taxon>Lepidosauria</taxon>
        <taxon>Squamata</taxon>
        <taxon>Bifurcata</taxon>
        <taxon>Unidentata</taxon>
        <taxon>Episquamata</taxon>
        <taxon>Toxicofera</taxon>
        <taxon>Serpentes</taxon>
        <taxon>Colubroidea</taxon>
        <taxon>Colubridae</taxon>
        <taxon>Colubrinae</taxon>
        <taxon>Pantherophis</taxon>
    </lineage>
</organism>
<name>A0ABM3YQB5_PANGU</name>
<evidence type="ECO:0000313" key="3">
    <source>
        <dbReference type="Proteomes" id="UP001652622"/>
    </source>
</evidence>
<proteinExistence type="predicted"/>
<feature type="compositionally biased region" description="Basic and acidic residues" evidence="1">
    <location>
        <begin position="612"/>
        <end position="623"/>
    </location>
</feature>
<evidence type="ECO:0000313" key="4">
    <source>
        <dbReference type="RefSeq" id="XP_060538312.1"/>
    </source>
</evidence>
<dbReference type="InterPro" id="IPR013098">
    <property type="entry name" value="Ig_I-set"/>
</dbReference>
<feature type="domain" description="Ig-like" evidence="2">
    <location>
        <begin position="200"/>
        <end position="276"/>
    </location>
</feature>
<dbReference type="RefSeq" id="XP_060538312.1">
    <property type="nucleotide sequence ID" value="XM_060682329.1"/>
</dbReference>
<sequence length="671" mass="74594">MCQSQAFSFPSVLLAAKLWISPPDALEGNSVNLTCAVDSDAVGDMRYIWFKNNEWYAEGLVRTLVLHQATIEDAGTYYCTVQTRERMRNSSLSTLNVLYPPRNVLVKSFLEIQKGQLAIILCTAESNPPSVLSLRRADQVLASSSSKVRGVPGQKLRAASSPNSLRLEIRDVNLKDEGSYECWARNSLGQAQASFNLSVETLRLVIEPAPDVHEGQRVSLICEDANFQASALYTWYKDARWLGEGPATSFLLRAVTPRDMGSYSCQAQDERGTRMSPPVALYVHYEPKKVTLTSFLESPSGHQAVLQCAVESYPPAELTLHRGNVMVAASSRLSGNLPAQRYVVHASHNVLKVEIQKVLQEDEGQYRCLAKNAYGTSAASIHFRVPSARITIDPSPDVHEGAPANLTCEIASRVVEPMNYTWYKNSRWLWDSPDGSLLLSRVTRDDTGAYHCQATGRTGSLTSAFVQLKVQYAPERPSLNAYLDIQNGKLAIITCQVESHPPSTLALYKGGQLLAATKSFSLVRQRFHTFYSDNRLRLEIQDITEKDSGDFVCKANNTFGNATSSIAFNAGLLTKLTIFKILAWNSRCLGLHSCSGRPGLWHENERIPDISKVDHVDEKEEPPGRSAAGWKPRRSHSVEWREPRYSSRRTVLLLLQKATLEGWRGPERGCV</sequence>
<accession>A0ABM3YQB5</accession>
<dbReference type="Pfam" id="PF13895">
    <property type="entry name" value="Ig_2"/>
    <property type="match status" value="3"/>
</dbReference>
<evidence type="ECO:0000259" key="2">
    <source>
        <dbReference type="PROSITE" id="PS50835"/>
    </source>
</evidence>